<dbReference type="EMBL" id="JAACJM010000047">
    <property type="protein sequence ID" value="KAF5358954.1"/>
    <property type="molecule type" value="Genomic_DNA"/>
</dbReference>
<keyword evidence="1" id="KW-1133">Transmembrane helix</keyword>
<keyword evidence="1" id="KW-0812">Transmembrane</keyword>
<dbReference type="GO" id="GO:0004038">
    <property type="term" value="F:allantoinase activity"/>
    <property type="evidence" value="ECO:0007669"/>
    <property type="project" value="TreeGrafter"/>
</dbReference>
<dbReference type="PANTHER" id="PTHR43668:SF5">
    <property type="entry name" value="AMIDOHYDROLASE 3 DOMAIN-CONTAINING PROTEIN"/>
    <property type="match status" value="1"/>
</dbReference>
<reference evidence="3 4" key="1">
    <citation type="journal article" date="2020" name="ISME J.">
        <title>Uncovering the hidden diversity of litter-decomposition mechanisms in mushroom-forming fungi.</title>
        <authorList>
            <person name="Floudas D."/>
            <person name="Bentzer J."/>
            <person name="Ahren D."/>
            <person name="Johansson T."/>
            <person name="Persson P."/>
            <person name="Tunlid A."/>
        </authorList>
    </citation>
    <scope>NUCLEOTIDE SEQUENCE [LARGE SCALE GENOMIC DNA]</scope>
    <source>
        <strain evidence="3 4">CBS 291.85</strain>
    </source>
</reference>
<dbReference type="GO" id="GO:0005737">
    <property type="term" value="C:cytoplasm"/>
    <property type="evidence" value="ECO:0007669"/>
    <property type="project" value="TreeGrafter"/>
</dbReference>
<gene>
    <name evidence="3" type="ORF">D9758_004746</name>
</gene>
<dbReference type="PANTHER" id="PTHR43668">
    <property type="entry name" value="ALLANTOINASE"/>
    <property type="match status" value="1"/>
</dbReference>
<feature type="domain" description="Amidohydrolase-related" evidence="2">
    <location>
        <begin position="434"/>
        <end position="485"/>
    </location>
</feature>
<dbReference type="Gene3D" id="3.20.20.140">
    <property type="entry name" value="Metal-dependent hydrolases"/>
    <property type="match status" value="2"/>
</dbReference>
<keyword evidence="4" id="KW-1185">Reference proteome</keyword>
<feature type="transmembrane region" description="Helical" evidence="1">
    <location>
        <begin position="27"/>
        <end position="46"/>
    </location>
</feature>
<dbReference type="InterPro" id="IPR006680">
    <property type="entry name" value="Amidohydro-rel"/>
</dbReference>
<dbReference type="GO" id="GO:0006145">
    <property type="term" value="P:purine nucleobase catabolic process"/>
    <property type="evidence" value="ECO:0007669"/>
    <property type="project" value="TreeGrafter"/>
</dbReference>
<organism evidence="3 4">
    <name type="scientific">Tetrapyrgos nigripes</name>
    <dbReference type="NCBI Taxonomy" id="182062"/>
    <lineage>
        <taxon>Eukaryota</taxon>
        <taxon>Fungi</taxon>
        <taxon>Dikarya</taxon>
        <taxon>Basidiomycota</taxon>
        <taxon>Agaricomycotina</taxon>
        <taxon>Agaricomycetes</taxon>
        <taxon>Agaricomycetidae</taxon>
        <taxon>Agaricales</taxon>
        <taxon>Marasmiineae</taxon>
        <taxon>Marasmiaceae</taxon>
        <taxon>Tetrapyrgos</taxon>
    </lineage>
</organism>
<keyword evidence="1" id="KW-0472">Membrane</keyword>
<evidence type="ECO:0000313" key="4">
    <source>
        <dbReference type="Proteomes" id="UP000559256"/>
    </source>
</evidence>
<comment type="caution">
    <text evidence="3">The sequence shown here is derived from an EMBL/GenBank/DDBJ whole genome shotgun (WGS) entry which is preliminary data.</text>
</comment>
<accession>A0A8H5G5T0</accession>
<dbReference type="InterPro" id="IPR050138">
    <property type="entry name" value="DHOase/Allantoinase_Hydrolase"/>
</dbReference>
<proteinExistence type="predicted"/>
<sequence>MSAKDKLDSSGPTTRQFTTRNFSPRTVLFSFSLAILSLAIVTYSSFNPFWEFYTQHSLQFASPLPLQPENAAEILSRCQSLRTAAGPLSPATFRERTISDRFDPEMNHNTSYLIKNATIWTGEKNGTNVINGSLWLANGIVMSMGENLPRDLMEKEENLTVVEAEGRWVTPGLVDINSHLGVFSLPAMSGSYELDSMNGPILPWLRSIDGFHTYDEGIKLAVAGGVTSVQVLAGSANPIGGQAYVVKLRKTSEGSPSSMIVEARNESSWLYLMHTRRYGNRMDGAWALRSAYYEAKKLMKQQDAFCARVESGLWHPEERAGEAIFPSNWQWELLVDVLRGKVKVTNDCHEVVDLDRMVRLSNEFNFSLDTILHGSEAWLVPGLLQKAAHGPPAVAMLSTNHHYSGESLRGSEFAPRVLSDHNISTEGSSRGLLLEAQKAFHYGLGADLTIASITSVPAEALGLSHRLGILNNGSDADVVLWDSHPLRLGATPVRVWIDGIMQLPRPEQGEVAVRVLNEREGKKWEKAPEQPNYDTERRMAVEYESQPPMTRSRLVRGKMVFLNVGQVWRKGHDGGIEEIFPLRLGNDHRDNNAEDALATVIVEEGKVTCVGTGDSCSRDRDLPSINLQGGSISPGLMTYGSLLGIEEIEKESSTQDGSLYNAFVSDVPAILNDVGGTTRAADALVFGTRHVQKAYRNGITAAVSSLARPFHSQGSSSVVIWGLSVCFSTGSKHAFEQGAIIQEETALHVRIGRPHFNAEGKNVAVSAQIAGLRRLLHGWESEDTNTGLWFRKAAEGVIPFVIDAHNADIMASLLSMKAEVDERIGGQMRMVFVGATEAHLLAKEIGEARVGVILTSLQGYPATWDERRILPGPPLSNETILSVLLQHGVTVGIGMEHPQTVGDTRFILSQALLDAQGCLDWRKAYELGSTNLQRLLGVTRMKSEEAVLIACEKASMLDMTSKIVAAITPQHSGVELF</sequence>
<dbReference type="SUPFAM" id="SSF51338">
    <property type="entry name" value="Composite domain of metallo-dependent hydrolases"/>
    <property type="match status" value="1"/>
</dbReference>
<protein>
    <recommendedName>
        <fullName evidence="2">Amidohydrolase-related domain-containing protein</fullName>
    </recommendedName>
</protein>
<dbReference type="InterPro" id="IPR011059">
    <property type="entry name" value="Metal-dep_hydrolase_composite"/>
</dbReference>
<name>A0A8H5G5T0_9AGAR</name>
<dbReference type="OrthoDB" id="10258955at2759"/>
<evidence type="ECO:0000256" key="1">
    <source>
        <dbReference type="SAM" id="Phobius"/>
    </source>
</evidence>
<dbReference type="InterPro" id="IPR032466">
    <property type="entry name" value="Metal_Hydrolase"/>
</dbReference>
<evidence type="ECO:0000259" key="2">
    <source>
        <dbReference type="Pfam" id="PF01979"/>
    </source>
</evidence>
<dbReference type="SUPFAM" id="SSF51556">
    <property type="entry name" value="Metallo-dependent hydrolases"/>
    <property type="match status" value="1"/>
</dbReference>
<dbReference type="AlphaFoldDB" id="A0A8H5G5T0"/>
<dbReference type="Pfam" id="PF01979">
    <property type="entry name" value="Amidohydro_1"/>
    <property type="match status" value="1"/>
</dbReference>
<dbReference type="Proteomes" id="UP000559256">
    <property type="component" value="Unassembled WGS sequence"/>
</dbReference>
<evidence type="ECO:0000313" key="3">
    <source>
        <dbReference type="EMBL" id="KAF5358954.1"/>
    </source>
</evidence>